<dbReference type="GO" id="GO:0005634">
    <property type="term" value="C:nucleus"/>
    <property type="evidence" value="ECO:0007669"/>
    <property type="project" value="TreeGrafter"/>
</dbReference>
<feature type="compositionally biased region" description="Basic and acidic residues" evidence="9">
    <location>
        <begin position="316"/>
        <end position="331"/>
    </location>
</feature>
<evidence type="ECO:0000256" key="6">
    <source>
        <dbReference type="ARBA" id="ARBA00036164"/>
    </source>
</evidence>
<feature type="compositionally biased region" description="Polar residues" evidence="9">
    <location>
        <begin position="22"/>
        <end position="32"/>
    </location>
</feature>
<dbReference type="Pfam" id="PF03770">
    <property type="entry name" value="IPK"/>
    <property type="match status" value="1"/>
</dbReference>
<dbReference type="GO" id="GO:0005524">
    <property type="term" value="F:ATP binding"/>
    <property type="evidence" value="ECO:0007669"/>
    <property type="project" value="UniProtKB-KW"/>
</dbReference>
<comment type="similarity">
    <text evidence="1 8">Belongs to the inositol phosphokinase (IPK) family.</text>
</comment>
<feature type="compositionally biased region" description="Polar residues" evidence="9">
    <location>
        <begin position="404"/>
        <end position="419"/>
    </location>
</feature>
<evidence type="ECO:0000256" key="9">
    <source>
        <dbReference type="SAM" id="MobiDB-lite"/>
    </source>
</evidence>
<name>A0A6G1PN70_CHAAH</name>
<keyword evidence="5" id="KW-0067">ATP-binding</keyword>
<dbReference type="PANTHER" id="PTHR12400:SF51">
    <property type="entry name" value="INOSITOL POLYPHOSPHATE MULTIKINASE"/>
    <property type="match status" value="1"/>
</dbReference>
<feature type="region of interest" description="Disordered" evidence="9">
    <location>
        <begin position="311"/>
        <end position="335"/>
    </location>
</feature>
<dbReference type="Gene3D" id="3.30.470.160">
    <property type="entry name" value="Inositol polyphosphate kinase"/>
    <property type="match status" value="1"/>
</dbReference>
<dbReference type="PANTHER" id="PTHR12400">
    <property type="entry name" value="INOSITOL POLYPHOSPHATE KINASE"/>
    <property type="match status" value="1"/>
</dbReference>
<organism evidence="10 11">
    <name type="scientific">Channa argus</name>
    <name type="common">Northern snakehead</name>
    <name type="synonym">Ophicephalus argus</name>
    <dbReference type="NCBI Taxonomy" id="215402"/>
    <lineage>
        <taxon>Eukaryota</taxon>
        <taxon>Metazoa</taxon>
        <taxon>Chordata</taxon>
        <taxon>Craniata</taxon>
        <taxon>Vertebrata</taxon>
        <taxon>Euteleostomi</taxon>
        <taxon>Actinopterygii</taxon>
        <taxon>Neopterygii</taxon>
        <taxon>Teleostei</taxon>
        <taxon>Neoteleostei</taxon>
        <taxon>Acanthomorphata</taxon>
        <taxon>Anabantaria</taxon>
        <taxon>Anabantiformes</taxon>
        <taxon>Channoidei</taxon>
        <taxon>Channidae</taxon>
        <taxon>Channa</taxon>
    </lineage>
</organism>
<evidence type="ECO:0000313" key="11">
    <source>
        <dbReference type="Proteomes" id="UP000503349"/>
    </source>
</evidence>
<reference evidence="10 11" key="1">
    <citation type="submission" date="2019-02" db="EMBL/GenBank/DDBJ databases">
        <title>Opniocepnalus argus genome.</title>
        <authorList>
            <person name="Zhou C."/>
            <person name="Xiao S."/>
        </authorList>
    </citation>
    <scope>NUCLEOTIDE SEQUENCE [LARGE SCALE GENOMIC DNA]</scope>
    <source>
        <strain evidence="10">OARG1902GOOAL</strain>
        <tissue evidence="10">Muscle</tissue>
    </source>
</reference>
<protein>
    <recommendedName>
        <fullName evidence="8">Kinase</fullName>
        <ecNumber evidence="8">2.7.-.-</ecNumber>
    </recommendedName>
</protein>
<keyword evidence="11" id="KW-1185">Reference proteome</keyword>
<feature type="region of interest" description="Disordered" evidence="9">
    <location>
        <begin position="401"/>
        <end position="445"/>
    </location>
</feature>
<evidence type="ECO:0000256" key="8">
    <source>
        <dbReference type="RuleBase" id="RU363090"/>
    </source>
</evidence>
<dbReference type="SUPFAM" id="SSF56104">
    <property type="entry name" value="SAICAR synthase-like"/>
    <property type="match status" value="1"/>
</dbReference>
<keyword evidence="4 8" id="KW-0418">Kinase</keyword>
<comment type="catalytic activity">
    <reaction evidence="6">
        <text>1D-myo-inositol 1,4,5-trisphosphate + 2 ATP = 1D-myo-inositol 1,3,4,5,6-pentakisphosphate + 2 ADP + 2 H(+)</text>
        <dbReference type="Rhea" id="RHEA:32359"/>
        <dbReference type="ChEBI" id="CHEBI:15378"/>
        <dbReference type="ChEBI" id="CHEBI:30616"/>
        <dbReference type="ChEBI" id="CHEBI:57733"/>
        <dbReference type="ChEBI" id="CHEBI:203600"/>
        <dbReference type="ChEBI" id="CHEBI:456216"/>
        <dbReference type="EC" id="2.7.1.151"/>
    </reaction>
</comment>
<dbReference type="InterPro" id="IPR005522">
    <property type="entry name" value="IPK"/>
</dbReference>
<proteinExistence type="inferred from homology"/>
<evidence type="ECO:0000256" key="5">
    <source>
        <dbReference type="ARBA" id="ARBA00022840"/>
    </source>
</evidence>
<dbReference type="GO" id="GO:0008440">
    <property type="term" value="F:inositol-1,4,5-trisphosphate 3-kinase activity"/>
    <property type="evidence" value="ECO:0007669"/>
    <property type="project" value="TreeGrafter"/>
</dbReference>
<evidence type="ECO:0000256" key="2">
    <source>
        <dbReference type="ARBA" id="ARBA00022679"/>
    </source>
</evidence>
<evidence type="ECO:0000313" key="10">
    <source>
        <dbReference type="EMBL" id="KAF3691446.1"/>
    </source>
</evidence>
<evidence type="ECO:0000256" key="3">
    <source>
        <dbReference type="ARBA" id="ARBA00022741"/>
    </source>
</evidence>
<evidence type="ECO:0000256" key="1">
    <source>
        <dbReference type="ARBA" id="ARBA00007374"/>
    </source>
</evidence>
<dbReference type="Proteomes" id="UP000503349">
    <property type="component" value="Chromosome 7"/>
</dbReference>
<accession>A0A6G1PN70</accession>
<sequence length="490" mass="53907">MSTTQHQVMMESSLALGRLELTPSSDPTSTLGVNLKPRLSSGAPSNKKCGQRPLGLQSPAHLNGCVPLSHQVAGHKYGVDKVGILQHPDGTVLKQLQPPPRGPREMQFYSMVYAEDCCDPPLLELQNHLPKYYGTWSSPDSPNDLYLKLEDVTRHFVKPCIMDVKLGQRSYDPFASQEKREQQIRKYPLMEEIGFLVLGMRVYKVCSDSFDSYDQHYGRGLIKDTIKDGLAKFFHNGVTLRKDAVSASICKVQRILHWFESQRQLAFYASSLLFVYEGLPSSSSSSSLSSLVSTHSISPALVKGSMLSAMGDSAQDGEKKEEQERAGKEGVAEYNNNNIQVSVPLGYGTDTIYTNHRKGGHHHCAKGLFGSGDGGAVETTFSSVFRDNNSARVDDSCAWKRTGELQQPPNGNGNKSQLEVQGVEPEDRRKEEELKGRGGGALEVSGGDAGVEVRMIDFAHVFPSDSHDHGYIYGLKHLLTVLEQIQCDAA</sequence>
<feature type="compositionally biased region" description="Basic and acidic residues" evidence="9">
    <location>
        <begin position="425"/>
        <end position="436"/>
    </location>
</feature>
<evidence type="ECO:0000256" key="7">
    <source>
        <dbReference type="ARBA" id="ARBA00036525"/>
    </source>
</evidence>
<dbReference type="GO" id="GO:0051765">
    <property type="term" value="F:inositol tetrakisphosphate kinase activity"/>
    <property type="evidence" value="ECO:0007669"/>
    <property type="project" value="TreeGrafter"/>
</dbReference>
<dbReference type="AlphaFoldDB" id="A0A6G1PN70"/>
<dbReference type="EC" id="2.7.-.-" evidence="8"/>
<feature type="region of interest" description="Disordered" evidence="9">
    <location>
        <begin position="17"/>
        <end position="51"/>
    </location>
</feature>
<reference evidence="11" key="2">
    <citation type="submission" date="2019-02" db="EMBL/GenBank/DDBJ databases">
        <title>Opniocepnalus argus Var Kimnra genome.</title>
        <authorList>
            <person name="Zhou C."/>
            <person name="Xiao S."/>
        </authorList>
    </citation>
    <scope>NUCLEOTIDE SEQUENCE [LARGE SCALE GENOMIC DNA]</scope>
</reference>
<keyword evidence="3" id="KW-0547">Nucleotide-binding</keyword>
<keyword evidence="2 8" id="KW-0808">Transferase</keyword>
<dbReference type="GO" id="GO:0032958">
    <property type="term" value="P:inositol phosphate biosynthetic process"/>
    <property type="evidence" value="ECO:0007669"/>
    <property type="project" value="InterPro"/>
</dbReference>
<gene>
    <name evidence="10" type="ORF">EXN66_Car007121</name>
</gene>
<dbReference type="GO" id="GO:0005737">
    <property type="term" value="C:cytoplasm"/>
    <property type="evidence" value="ECO:0007669"/>
    <property type="project" value="TreeGrafter"/>
</dbReference>
<comment type="catalytic activity">
    <reaction evidence="7">
        <text>1D-myo-inositol 1,3,4,6-tetrakisphosphate + ATP = 1D-myo-inositol 1,3,4,5,6-pentakisphosphate + ADP + H(+)</text>
        <dbReference type="Rhea" id="RHEA:12717"/>
        <dbReference type="ChEBI" id="CHEBI:15378"/>
        <dbReference type="ChEBI" id="CHEBI:30616"/>
        <dbReference type="ChEBI" id="CHEBI:57660"/>
        <dbReference type="ChEBI" id="CHEBI:57733"/>
        <dbReference type="ChEBI" id="CHEBI:456216"/>
        <dbReference type="EC" id="2.7.1.140"/>
    </reaction>
</comment>
<evidence type="ECO:0000256" key="4">
    <source>
        <dbReference type="ARBA" id="ARBA00022777"/>
    </source>
</evidence>
<dbReference type="InterPro" id="IPR038286">
    <property type="entry name" value="IPK_sf"/>
</dbReference>
<dbReference type="EMBL" id="CM015718">
    <property type="protein sequence ID" value="KAF3691446.1"/>
    <property type="molecule type" value="Genomic_DNA"/>
</dbReference>